<proteinExistence type="predicted"/>
<dbReference type="EMBL" id="AVPU01000014">
    <property type="protein sequence ID" value="KGM54328.1"/>
    <property type="molecule type" value="Genomic_DNA"/>
</dbReference>
<dbReference type="PANTHER" id="PTHR45947">
    <property type="entry name" value="SULFOQUINOVOSYL TRANSFERASE SQD2"/>
    <property type="match status" value="1"/>
</dbReference>
<accession>A0A0A0EW37</accession>
<sequence>MGTRYLLGGRVCWQPFSSLAQNSDLVILTHENKLLCNLWAQYRLAGPRVALWGHGANLQGSSTSWRERFKRRTALQADWWFGYTELSRALILGNGFPAGRITVVDNAIDTLTLRKQCEAVLPEQLSAWRRQLGSAGNRIGVFLGSLYGEKRIDFLLDAASKIRARVPDFELVIVGTGPESGKVEAFCATNAWARYLGPLIGEQKAQVLALAHVMLNPGLVGLGILDSFVCQVPLVTTDCGLHSPEIAYLENGRNGAMTRDVMAEYVDVVVSLLVDGEYRAQLVAGCAASASRYTIDNMAHRFADGIMECLARPVHRSVS</sequence>
<organism evidence="1 2">
    <name type="scientific">Lysobacter daejeonensis GH1-9</name>
    <dbReference type="NCBI Taxonomy" id="1385517"/>
    <lineage>
        <taxon>Bacteria</taxon>
        <taxon>Pseudomonadati</taxon>
        <taxon>Pseudomonadota</taxon>
        <taxon>Gammaproteobacteria</taxon>
        <taxon>Lysobacterales</taxon>
        <taxon>Lysobacteraceae</taxon>
        <taxon>Aerolutibacter</taxon>
    </lineage>
</organism>
<comment type="caution">
    <text evidence="1">The sequence shown here is derived from an EMBL/GenBank/DDBJ whole genome shotgun (WGS) entry which is preliminary data.</text>
</comment>
<dbReference type="PANTHER" id="PTHR45947:SF3">
    <property type="entry name" value="SULFOQUINOVOSYL TRANSFERASE SQD2"/>
    <property type="match status" value="1"/>
</dbReference>
<dbReference type="GO" id="GO:0016757">
    <property type="term" value="F:glycosyltransferase activity"/>
    <property type="evidence" value="ECO:0007669"/>
    <property type="project" value="TreeGrafter"/>
</dbReference>
<dbReference type="Proteomes" id="UP000029998">
    <property type="component" value="Unassembled WGS sequence"/>
</dbReference>
<gene>
    <name evidence="1" type="ORF">N800_04485</name>
</gene>
<reference evidence="1 2" key="1">
    <citation type="submission" date="2013-08" db="EMBL/GenBank/DDBJ databases">
        <title>Genome sequencing of Lysobacter.</title>
        <authorList>
            <person name="Zhang S."/>
            <person name="Wang G."/>
        </authorList>
    </citation>
    <scope>NUCLEOTIDE SEQUENCE [LARGE SCALE GENOMIC DNA]</scope>
    <source>
        <strain evidence="1 2">GH1-9</strain>
    </source>
</reference>
<dbReference type="STRING" id="1385517.N800_04485"/>
<dbReference type="SUPFAM" id="SSF53756">
    <property type="entry name" value="UDP-Glycosyltransferase/glycogen phosphorylase"/>
    <property type="match status" value="1"/>
</dbReference>
<dbReference type="InterPro" id="IPR050194">
    <property type="entry name" value="Glycosyltransferase_grp1"/>
</dbReference>
<dbReference type="eggNOG" id="COG0438">
    <property type="taxonomic scope" value="Bacteria"/>
</dbReference>
<keyword evidence="2" id="KW-1185">Reference proteome</keyword>
<protein>
    <recommendedName>
        <fullName evidence="3">Glycosyl transferase family 1 domain-containing protein</fullName>
    </recommendedName>
</protein>
<dbReference type="Pfam" id="PF13692">
    <property type="entry name" value="Glyco_trans_1_4"/>
    <property type="match status" value="1"/>
</dbReference>
<dbReference type="AlphaFoldDB" id="A0A0A0EW37"/>
<dbReference type="Gene3D" id="3.40.50.2000">
    <property type="entry name" value="Glycogen Phosphorylase B"/>
    <property type="match status" value="2"/>
</dbReference>
<dbReference type="CDD" id="cd03801">
    <property type="entry name" value="GT4_PimA-like"/>
    <property type="match status" value="1"/>
</dbReference>
<evidence type="ECO:0008006" key="3">
    <source>
        <dbReference type="Google" id="ProtNLM"/>
    </source>
</evidence>
<evidence type="ECO:0000313" key="2">
    <source>
        <dbReference type="Proteomes" id="UP000029998"/>
    </source>
</evidence>
<name>A0A0A0EW37_9GAMM</name>
<evidence type="ECO:0000313" key="1">
    <source>
        <dbReference type="EMBL" id="KGM54328.1"/>
    </source>
</evidence>